<proteinExistence type="predicted"/>
<evidence type="ECO:0000256" key="1">
    <source>
        <dbReference type="ARBA" id="ARBA00022737"/>
    </source>
</evidence>
<dbReference type="Pfam" id="PF13181">
    <property type="entry name" value="TPR_8"/>
    <property type="match status" value="1"/>
</dbReference>
<feature type="repeat" description="TPR" evidence="3">
    <location>
        <begin position="333"/>
        <end position="366"/>
    </location>
</feature>
<feature type="repeat" description="TPR" evidence="3">
    <location>
        <begin position="231"/>
        <end position="264"/>
    </location>
</feature>
<evidence type="ECO:0000256" key="2">
    <source>
        <dbReference type="ARBA" id="ARBA00022803"/>
    </source>
</evidence>
<dbReference type="InterPro" id="IPR050498">
    <property type="entry name" value="Ycf3"/>
</dbReference>
<dbReference type="AlphaFoldDB" id="A0A977KSP1"/>
<keyword evidence="2 3" id="KW-0802">TPR repeat</keyword>
<name>A0A977KSP1_9CYAN</name>
<dbReference type="KEGG" id="wna:KA717_24400"/>
<dbReference type="InterPro" id="IPR019734">
    <property type="entry name" value="TPR_rpt"/>
</dbReference>
<evidence type="ECO:0000256" key="3">
    <source>
        <dbReference type="PROSITE-ProRule" id="PRU00339"/>
    </source>
</evidence>
<dbReference type="Gene3D" id="1.25.40.10">
    <property type="entry name" value="Tetratricopeptide repeat domain"/>
    <property type="match status" value="4"/>
</dbReference>
<evidence type="ECO:0000313" key="4">
    <source>
        <dbReference type="EMBL" id="UXE59078.1"/>
    </source>
</evidence>
<protein>
    <submittedName>
        <fullName evidence="4">Tetratricopeptide repeat protein</fullName>
    </submittedName>
</protein>
<dbReference type="InterPro" id="IPR011990">
    <property type="entry name" value="TPR-like_helical_dom_sf"/>
</dbReference>
<feature type="repeat" description="TPR" evidence="3">
    <location>
        <begin position="163"/>
        <end position="196"/>
    </location>
</feature>
<dbReference type="PROSITE" id="PS50293">
    <property type="entry name" value="TPR_REGION"/>
    <property type="match status" value="4"/>
</dbReference>
<organism evidence="4">
    <name type="scientific">Woronichinia naegeliana WA131</name>
    <dbReference type="NCBI Taxonomy" id="2824559"/>
    <lineage>
        <taxon>Bacteria</taxon>
        <taxon>Bacillati</taxon>
        <taxon>Cyanobacteriota</taxon>
        <taxon>Cyanophyceae</taxon>
        <taxon>Synechococcales</taxon>
        <taxon>Coelosphaeriaceae</taxon>
        <taxon>Woronichinia</taxon>
    </lineage>
</organism>
<reference evidence="4" key="1">
    <citation type="submission" date="2021-04" db="EMBL/GenBank/DDBJ databases">
        <title>Genome sequence of Woronichinia naegeliana from Washington state freshwater lake bloom.</title>
        <authorList>
            <person name="Dreher T.W."/>
        </authorList>
    </citation>
    <scope>NUCLEOTIDE SEQUENCE</scope>
    <source>
        <strain evidence="4">WA131</strain>
    </source>
</reference>
<dbReference type="Proteomes" id="UP001065613">
    <property type="component" value="Chromosome"/>
</dbReference>
<feature type="repeat" description="TPR" evidence="3">
    <location>
        <begin position="265"/>
        <end position="298"/>
    </location>
</feature>
<keyword evidence="1" id="KW-0677">Repeat</keyword>
<dbReference type="Pfam" id="PF13414">
    <property type="entry name" value="TPR_11"/>
    <property type="match status" value="1"/>
</dbReference>
<feature type="repeat" description="TPR" evidence="3">
    <location>
        <begin position="197"/>
        <end position="230"/>
    </location>
</feature>
<dbReference type="SMART" id="SM00028">
    <property type="entry name" value="TPR"/>
    <property type="match status" value="9"/>
</dbReference>
<feature type="repeat" description="TPR" evidence="3">
    <location>
        <begin position="63"/>
        <end position="96"/>
    </location>
</feature>
<dbReference type="Pfam" id="PF00515">
    <property type="entry name" value="TPR_1"/>
    <property type="match status" value="2"/>
</dbReference>
<gene>
    <name evidence="4" type="ORF">KA717_24400</name>
</gene>
<dbReference type="SUPFAM" id="SSF48452">
    <property type="entry name" value="TPR-like"/>
    <property type="match status" value="2"/>
</dbReference>
<accession>A0A977KSP1</accession>
<sequence length="480" mass="54023">MSRIEKRFGAMAMGLFDWLKGKGSQQSGLEAIAPAPLEKSSSDVVNLIPPAPLDKSNSENDDFEGFYRQGLAELEAGNYEQALMFFERAIAINENQAEVWTKRAVALQYLNRIGEAIEANQRAITLIKGNQLLANNNFLSNSTQSKVESSPSIPEPVINLGDAEKWFEQGYALYDEGRYKEAITSFDHALKIKPDNHEAWNNRGAALFNLGRLKEAISSYDNALKIKPDDHLAWGYRGNALDDLGRNEEAITSYDNALKIKPDDHLAWGCRGNPLVNLGRIEEAIASFDQALKIKPDWHEAWYNRGNVLLNLGRIEEAITSFDNALKFKPDKYEAWVNRGSALLNLGRLEEAITSFDNALKFKPDKEAWSNRGVALFNLGRLEEAIASYDNVLSLTRGKYWQAWVNRASAVAQLVKKRTFVIHSLPLEMRHPDLEKPDYQGQLACLREGLKYVEQATDPEGWGMLYRETGIAHYYSSVST</sequence>
<feature type="repeat" description="TPR" evidence="3">
    <location>
        <begin position="299"/>
        <end position="332"/>
    </location>
</feature>
<dbReference type="PANTHER" id="PTHR44858">
    <property type="entry name" value="TETRATRICOPEPTIDE REPEAT PROTEIN 6"/>
    <property type="match status" value="1"/>
</dbReference>
<dbReference type="EMBL" id="CP073041">
    <property type="protein sequence ID" value="UXE59078.1"/>
    <property type="molecule type" value="Genomic_DNA"/>
</dbReference>
<dbReference type="PANTHER" id="PTHR44858:SF1">
    <property type="entry name" value="UDP-N-ACETYLGLUCOSAMINE--PEPTIDE N-ACETYLGLUCOSAMINYLTRANSFERASE SPINDLY-RELATED"/>
    <property type="match status" value="1"/>
</dbReference>
<dbReference type="GO" id="GO:0009279">
    <property type="term" value="C:cell outer membrane"/>
    <property type="evidence" value="ECO:0007669"/>
    <property type="project" value="TreeGrafter"/>
</dbReference>
<dbReference type="GO" id="GO:0046813">
    <property type="term" value="P:receptor-mediated virion attachment to host cell"/>
    <property type="evidence" value="ECO:0007669"/>
    <property type="project" value="TreeGrafter"/>
</dbReference>
<dbReference type="PROSITE" id="PS50005">
    <property type="entry name" value="TPR"/>
    <property type="match status" value="7"/>
</dbReference>
<dbReference type="Pfam" id="PF13432">
    <property type="entry name" value="TPR_16"/>
    <property type="match status" value="2"/>
</dbReference>